<dbReference type="PROSITE" id="PS50041">
    <property type="entry name" value="C_TYPE_LECTIN_2"/>
    <property type="match status" value="1"/>
</dbReference>
<dbReference type="Gene3D" id="3.10.100.10">
    <property type="entry name" value="Mannose-Binding Protein A, subunit A"/>
    <property type="match status" value="1"/>
</dbReference>
<evidence type="ECO:0000313" key="3">
    <source>
        <dbReference type="Ensembl" id="ENSMMDP00005047469.1"/>
    </source>
</evidence>
<dbReference type="InterPro" id="IPR016187">
    <property type="entry name" value="CTDL_fold"/>
</dbReference>
<feature type="signal peptide" evidence="1">
    <location>
        <begin position="1"/>
        <end position="15"/>
    </location>
</feature>
<sequence length="139" mass="16713">HIVFTFVSCLNLRLCTLPSCFPRQYHLVEEEKTWREARTHCRQHHKDLATVASKEEVDTLNDVLTKHDHDDVWIGLHRRWRWSLENKTYYGEGEAEFRMWKEGQPDNYRNKNCTVLKDEKWFYLSLRPPGAFVFSLTTI</sequence>
<keyword evidence="4" id="KW-1185">Reference proteome</keyword>
<protein>
    <recommendedName>
        <fullName evidence="2">C-type lectin domain-containing protein</fullName>
    </recommendedName>
</protein>
<dbReference type="InterPro" id="IPR001304">
    <property type="entry name" value="C-type_lectin-like"/>
</dbReference>
<keyword evidence="1" id="KW-0732">Signal</keyword>
<reference evidence="3" key="1">
    <citation type="submission" date="2019-06" db="EMBL/GenBank/DDBJ databases">
        <authorList>
            <consortium name="Wellcome Sanger Institute Data Sharing"/>
        </authorList>
    </citation>
    <scope>NUCLEOTIDE SEQUENCE [LARGE SCALE GENOMIC DNA]</scope>
</reference>
<evidence type="ECO:0000259" key="2">
    <source>
        <dbReference type="PROSITE" id="PS50041"/>
    </source>
</evidence>
<accession>A0A668AHM8</accession>
<dbReference type="PANTHER" id="PTHR45784">
    <property type="entry name" value="C-TYPE LECTIN DOMAIN FAMILY 20 MEMBER A-RELATED"/>
    <property type="match status" value="1"/>
</dbReference>
<evidence type="ECO:0000313" key="4">
    <source>
        <dbReference type="Proteomes" id="UP000472263"/>
    </source>
</evidence>
<dbReference type="Ensembl" id="ENSMMDT00005048412.1">
    <property type="protein sequence ID" value="ENSMMDP00005047469.1"/>
    <property type="gene ID" value="ENSMMDG00005021643.1"/>
</dbReference>
<dbReference type="InterPro" id="IPR016186">
    <property type="entry name" value="C-type_lectin-like/link_sf"/>
</dbReference>
<dbReference type="SMART" id="SM00034">
    <property type="entry name" value="CLECT"/>
    <property type="match status" value="1"/>
</dbReference>
<dbReference type="GeneTree" id="ENSGT01090000260162"/>
<dbReference type="SUPFAM" id="SSF56436">
    <property type="entry name" value="C-type lectin-like"/>
    <property type="match status" value="1"/>
</dbReference>
<evidence type="ECO:0000256" key="1">
    <source>
        <dbReference type="SAM" id="SignalP"/>
    </source>
</evidence>
<dbReference type="Pfam" id="PF00059">
    <property type="entry name" value="Lectin_C"/>
    <property type="match status" value="1"/>
</dbReference>
<feature type="domain" description="C-type lectin" evidence="2">
    <location>
        <begin position="25"/>
        <end position="121"/>
    </location>
</feature>
<dbReference type="PANTHER" id="PTHR45784:SF5">
    <property type="entry name" value="C-TYPE LECTIN DOMAIN FAMILY 20 MEMBER A-RELATED"/>
    <property type="match status" value="1"/>
</dbReference>
<reference evidence="3" key="2">
    <citation type="submission" date="2025-08" db="UniProtKB">
        <authorList>
            <consortium name="Ensembl"/>
        </authorList>
    </citation>
    <scope>IDENTIFICATION</scope>
</reference>
<dbReference type="CDD" id="cd00037">
    <property type="entry name" value="CLECT"/>
    <property type="match status" value="1"/>
</dbReference>
<name>A0A668AHM8_9TELE</name>
<dbReference type="Proteomes" id="UP000472263">
    <property type="component" value="Chromosome 3"/>
</dbReference>
<feature type="chain" id="PRO_5025610675" description="C-type lectin domain-containing protein" evidence="1">
    <location>
        <begin position="16"/>
        <end position="139"/>
    </location>
</feature>
<reference evidence="3" key="3">
    <citation type="submission" date="2025-09" db="UniProtKB">
        <authorList>
            <consortium name="Ensembl"/>
        </authorList>
    </citation>
    <scope>IDENTIFICATION</scope>
</reference>
<dbReference type="AlphaFoldDB" id="A0A668AHM8"/>
<dbReference type="InParanoid" id="A0A668AHM8"/>
<proteinExistence type="predicted"/>
<organism evidence="3 4">
    <name type="scientific">Myripristis murdjan</name>
    <name type="common">pinecone soldierfish</name>
    <dbReference type="NCBI Taxonomy" id="586833"/>
    <lineage>
        <taxon>Eukaryota</taxon>
        <taxon>Metazoa</taxon>
        <taxon>Chordata</taxon>
        <taxon>Craniata</taxon>
        <taxon>Vertebrata</taxon>
        <taxon>Euteleostomi</taxon>
        <taxon>Actinopterygii</taxon>
        <taxon>Neopterygii</taxon>
        <taxon>Teleostei</taxon>
        <taxon>Neoteleostei</taxon>
        <taxon>Acanthomorphata</taxon>
        <taxon>Holocentriformes</taxon>
        <taxon>Holocentridae</taxon>
        <taxon>Myripristis</taxon>
    </lineage>
</organism>